<dbReference type="InterPro" id="IPR032675">
    <property type="entry name" value="LRR_dom_sf"/>
</dbReference>
<dbReference type="EMBL" id="CAXHTA020000012">
    <property type="protein sequence ID" value="CAL5225517.1"/>
    <property type="molecule type" value="Genomic_DNA"/>
</dbReference>
<evidence type="ECO:0000313" key="2">
    <source>
        <dbReference type="EMBL" id="CAL5225517.1"/>
    </source>
</evidence>
<comment type="caution">
    <text evidence="2">The sequence shown here is derived from an EMBL/GenBank/DDBJ whole genome shotgun (WGS) entry which is preliminary data.</text>
</comment>
<dbReference type="Proteomes" id="UP001497392">
    <property type="component" value="Unassembled WGS sequence"/>
</dbReference>
<keyword evidence="3" id="KW-1185">Reference proteome</keyword>
<accession>A0ABP1G4M0</accession>
<sequence>MMNPVQKDQHTQRIISGLHWIAARAGPATTELSLEIWTCKAVSASRCSNPFVQAFSKSGPLDNLKRMHTHLFSPAGAGAAVEIFLKWLLERIPGLETLTVQQEADFSFAAIQLAHLKHLELYAFRMVDVRDLIATQLPVLETLCMDGYPNYTIVRGVDVSECRHLRRLAFKDTLVQRLIRQLSSRLSCRLNILGRDHMAVWNPDMQAILKTAEDIRLRCGDFFPCQAVQGIFAHLPSMRSLTMSGQGLRDAYLLGKCMPACGLHMCLRVLAMHADKMRCYIPAGLPNLEELYVMAKQDLVLGFAAQDIIFSSLKKFYAFGDPLTCCEYGLLIMTVPVLAKRGLYLESVEALVSSKNFRAGSKCLYLRPTQAEQLSIGALHKRVSQLAWQCRCGACYTCLRAAGYL</sequence>
<dbReference type="Gene3D" id="3.80.10.10">
    <property type="entry name" value="Ribonuclease Inhibitor"/>
    <property type="match status" value="1"/>
</dbReference>
<evidence type="ECO:0000313" key="3">
    <source>
        <dbReference type="Proteomes" id="UP001497392"/>
    </source>
</evidence>
<evidence type="ECO:0000256" key="1">
    <source>
        <dbReference type="ARBA" id="ARBA00004430"/>
    </source>
</evidence>
<gene>
    <name evidence="2" type="primary">g8347</name>
    <name evidence="2" type="ORF">VP750_LOCUS7176</name>
</gene>
<organism evidence="2 3">
    <name type="scientific">Coccomyxa viridis</name>
    <dbReference type="NCBI Taxonomy" id="1274662"/>
    <lineage>
        <taxon>Eukaryota</taxon>
        <taxon>Viridiplantae</taxon>
        <taxon>Chlorophyta</taxon>
        <taxon>core chlorophytes</taxon>
        <taxon>Trebouxiophyceae</taxon>
        <taxon>Trebouxiophyceae incertae sedis</taxon>
        <taxon>Coccomyxaceae</taxon>
        <taxon>Coccomyxa</taxon>
    </lineage>
</organism>
<proteinExistence type="predicted"/>
<protein>
    <submittedName>
        <fullName evidence="2">G8347 protein</fullName>
    </submittedName>
</protein>
<name>A0ABP1G4M0_9CHLO</name>
<reference evidence="2 3" key="1">
    <citation type="submission" date="2024-06" db="EMBL/GenBank/DDBJ databases">
        <authorList>
            <person name="Kraege A."/>
            <person name="Thomma B."/>
        </authorList>
    </citation>
    <scope>NUCLEOTIDE SEQUENCE [LARGE SCALE GENOMIC DNA]</scope>
</reference>
<dbReference type="SUPFAM" id="SSF52058">
    <property type="entry name" value="L domain-like"/>
    <property type="match status" value="1"/>
</dbReference>
<comment type="subcellular location">
    <subcellularLocation>
        <location evidence="1">Cytoplasm</location>
        <location evidence="1">Cytoskeleton</location>
        <location evidence="1">Cilium axoneme</location>
    </subcellularLocation>
</comment>